<proteinExistence type="predicted"/>
<dbReference type="EMBL" id="CAEZUD010000079">
    <property type="protein sequence ID" value="CAB4598565.1"/>
    <property type="molecule type" value="Genomic_DNA"/>
</dbReference>
<evidence type="ECO:0000313" key="1">
    <source>
        <dbReference type="EMBL" id="CAB4598565.1"/>
    </source>
</evidence>
<protein>
    <submittedName>
        <fullName evidence="1">Unannotated protein</fullName>
    </submittedName>
</protein>
<dbReference type="AlphaFoldDB" id="A0A6J6GI54"/>
<sequence>MKKIVIAIASTALVASSTYVANAAPTTTVMFTAPTGAPLAGNTLPTLTSGDVVTMVIGKFPTGKGMYVYQAVQPAAGKRPTVFNKSGSLWISATPGASFKPSDLIKLTIDNGRAWGADCAYQSCGIQVELDSISSAGDTSEDQFFPFTYVAGTSTTTAAPATPASSTTVTASIDGTTLEQNKASVVLAYRTPLTVVTTASDGTTPTMKFTADPSGKTLCVVEGRTIKAVTATGTCNLEVRTGTSVGYYPFYLGQGTQVVKQKIKKVKRGKPTSLTLKSNFGETIAYQSTSKKICTLVDNTLIGLTPGRCTITATAIGTDNYKEYKAKLGILITK</sequence>
<organism evidence="1">
    <name type="scientific">freshwater metagenome</name>
    <dbReference type="NCBI Taxonomy" id="449393"/>
    <lineage>
        <taxon>unclassified sequences</taxon>
        <taxon>metagenomes</taxon>
        <taxon>ecological metagenomes</taxon>
    </lineage>
</organism>
<accession>A0A6J6GI54</accession>
<reference evidence="1" key="1">
    <citation type="submission" date="2020-05" db="EMBL/GenBank/DDBJ databases">
        <authorList>
            <person name="Chiriac C."/>
            <person name="Salcher M."/>
            <person name="Ghai R."/>
            <person name="Kavagutti S V."/>
        </authorList>
    </citation>
    <scope>NUCLEOTIDE SEQUENCE</scope>
</reference>
<name>A0A6J6GI54_9ZZZZ</name>
<gene>
    <name evidence="1" type="ORF">UFOPK1778_01117</name>
</gene>